<gene>
    <name evidence="6" type="ORF">C1N32_06550</name>
</gene>
<evidence type="ECO:0000313" key="7">
    <source>
        <dbReference type="Proteomes" id="UP000236449"/>
    </source>
</evidence>
<dbReference type="AlphaFoldDB" id="A0A2J8I5E8"/>
<dbReference type="GO" id="GO:0043565">
    <property type="term" value="F:sequence-specific DNA binding"/>
    <property type="evidence" value="ECO:0007669"/>
    <property type="project" value="TreeGrafter"/>
</dbReference>
<dbReference type="InterPro" id="IPR036388">
    <property type="entry name" value="WH-like_DNA-bd_sf"/>
</dbReference>
<dbReference type="GO" id="GO:0006351">
    <property type="term" value="P:DNA-templated transcription"/>
    <property type="evidence" value="ECO:0007669"/>
    <property type="project" value="TreeGrafter"/>
</dbReference>
<proteinExistence type="inferred from homology"/>
<dbReference type="CDD" id="cd08432">
    <property type="entry name" value="PBP2_GcdR_TrpI_HvrB_AmpR_like"/>
    <property type="match status" value="1"/>
</dbReference>
<dbReference type="RefSeq" id="WP_102965786.1">
    <property type="nucleotide sequence ID" value="NZ_JAPWHJ010000011.1"/>
</dbReference>
<dbReference type="PANTHER" id="PTHR30537">
    <property type="entry name" value="HTH-TYPE TRANSCRIPTIONAL REGULATOR"/>
    <property type="match status" value="1"/>
</dbReference>
<evidence type="ECO:0000256" key="3">
    <source>
        <dbReference type="ARBA" id="ARBA00023125"/>
    </source>
</evidence>
<dbReference type="EMBL" id="POSK01000003">
    <property type="protein sequence ID" value="PNI05753.1"/>
    <property type="molecule type" value="Genomic_DNA"/>
</dbReference>
<dbReference type="GO" id="GO:0003700">
    <property type="term" value="F:DNA-binding transcription factor activity"/>
    <property type="evidence" value="ECO:0007669"/>
    <property type="project" value="InterPro"/>
</dbReference>
<feature type="domain" description="HTH lysR-type" evidence="5">
    <location>
        <begin position="6"/>
        <end position="63"/>
    </location>
</feature>
<dbReference type="FunFam" id="1.10.10.10:FF:000001">
    <property type="entry name" value="LysR family transcriptional regulator"/>
    <property type="match status" value="1"/>
</dbReference>
<dbReference type="InterPro" id="IPR000847">
    <property type="entry name" value="LysR_HTH_N"/>
</dbReference>
<keyword evidence="4" id="KW-0804">Transcription</keyword>
<dbReference type="InterPro" id="IPR036390">
    <property type="entry name" value="WH_DNA-bd_sf"/>
</dbReference>
<dbReference type="InterPro" id="IPR058163">
    <property type="entry name" value="LysR-type_TF_proteobact-type"/>
</dbReference>
<evidence type="ECO:0000259" key="5">
    <source>
        <dbReference type="PROSITE" id="PS50931"/>
    </source>
</evidence>
<name>A0A2J8I5E8_VIBDI</name>
<dbReference type="PANTHER" id="PTHR30537:SF26">
    <property type="entry name" value="GLYCINE CLEAVAGE SYSTEM TRANSCRIPTIONAL ACTIVATOR"/>
    <property type="match status" value="1"/>
</dbReference>
<dbReference type="Gene3D" id="1.10.10.10">
    <property type="entry name" value="Winged helix-like DNA-binding domain superfamily/Winged helix DNA-binding domain"/>
    <property type="match status" value="1"/>
</dbReference>
<protein>
    <submittedName>
        <fullName evidence="6">Transcriptional regulator</fullName>
    </submittedName>
</protein>
<evidence type="ECO:0000256" key="1">
    <source>
        <dbReference type="ARBA" id="ARBA00009437"/>
    </source>
</evidence>
<dbReference type="OrthoDB" id="5526340at2"/>
<dbReference type="Pfam" id="PF00126">
    <property type="entry name" value="HTH_1"/>
    <property type="match status" value="1"/>
</dbReference>
<sequence>MKEKLPPLRWLYYFYVAAENGSFKVASEQLFVTAAAISQQIRLLEEWLECELFVRQHRNVELTSEGHILFESVKQGFSHMYEGIRKINQDPTPNQLSISVQPTFAQYWLIPKIKQFRAQYPQLSLMIDPTNRLVNFQNDLVDISIRHGTGNYADCESVWLMDEVIYPVCHKNYQKEKQLYDLSDLIKADLIEEISPDKDWPSWLETMNLPVVNASLQYEGSQFVMDAALAAQGVALVKHSFAQRYIQDGQLVRIGNKAVKSRYSYYLCSLRNHANREKNKIFMQWIKSEVDAVHKNDTSGIDLRELKPNANGVIEF</sequence>
<evidence type="ECO:0000256" key="4">
    <source>
        <dbReference type="ARBA" id="ARBA00023163"/>
    </source>
</evidence>
<comment type="caution">
    <text evidence="6">The sequence shown here is derived from an EMBL/GenBank/DDBJ whole genome shotgun (WGS) entry which is preliminary data.</text>
</comment>
<evidence type="ECO:0000256" key="2">
    <source>
        <dbReference type="ARBA" id="ARBA00023015"/>
    </source>
</evidence>
<dbReference type="Proteomes" id="UP000236449">
    <property type="component" value="Unassembled WGS sequence"/>
</dbReference>
<dbReference type="SUPFAM" id="SSF46785">
    <property type="entry name" value="Winged helix' DNA-binding domain"/>
    <property type="match status" value="1"/>
</dbReference>
<keyword evidence="3" id="KW-0238">DNA-binding</keyword>
<organism evidence="6 7">
    <name type="scientific">Vibrio diazotrophicus</name>
    <dbReference type="NCBI Taxonomy" id="685"/>
    <lineage>
        <taxon>Bacteria</taxon>
        <taxon>Pseudomonadati</taxon>
        <taxon>Pseudomonadota</taxon>
        <taxon>Gammaproteobacteria</taxon>
        <taxon>Vibrionales</taxon>
        <taxon>Vibrionaceae</taxon>
        <taxon>Vibrio</taxon>
    </lineage>
</organism>
<evidence type="ECO:0000313" key="6">
    <source>
        <dbReference type="EMBL" id="PNI05753.1"/>
    </source>
</evidence>
<dbReference type="InterPro" id="IPR005119">
    <property type="entry name" value="LysR_subst-bd"/>
</dbReference>
<dbReference type="Gene3D" id="3.40.190.10">
    <property type="entry name" value="Periplasmic binding protein-like II"/>
    <property type="match status" value="2"/>
</dbReference>
<dbReference type="PROSITE" id="PS50931">
    <property type="entry name" value="HTH_LYSR"/>
    <property type="match status" value="1"/>
</dbReference>
<dbReference type="Pfam" id="PF03466">
    <property type="entry name" value="LysR_substrate"/>
    <property type="match status" value="1"/>
</dbReference>
<keyword evidence="2" id="KW-0805">Transcription regulation</keyword>
<accession>A0A2J8I5E8</accession>
<reference evidence="6 7" key="1">
    <citation type="submission" date="2018-01" db="EMBL/GenBank/DDBJ databases">
        <title>Draft genome sequences of six Vibrio diazotrophicus strains isolated from deep-sea sediments of the Baltic Sea.</title>
        <authorList>
            <person name="Castillo D."/>
            <person name="Vandieken V."/>
            <person name="Chiang O."/>
            <person name="Middelboe M."/>
        </authorList>
    </citation>
    <scope>NUCLEOTIDE SEQUENCE [LARGE SCALE GENOMIC DNA]</scope>
    <source>
        <strain evidence="6 7">60.27F</strain>
    </source>
</reference>
<dbReference type="SUPFAM" id="SSF53850">
    <property type="entry name" value="Periplasmic binding protein-like II"/>
    <property type="match status" value="1"/>
</dbReference>
<comment type="similarity">
    <text evidence="1">Belongs to the LysR transcriptional regulatory family.</text>
</comment>